<protein>
    <submittedName>
        <fullName evidence="1">Uncharacterized protein</fullName>
    </submittedName>
</protein>
<organism evidence="1 2">
    <name type="scientific">Methanobrevibacter ruminantium (strain ATCC 35063 / DSM 1093 / JCM 13430 / OCM 146 / M1)</name>
    <name type="common">Methanobacterium ruminantium</name>
    <dbReference type="NCBI Taxonomy" id="634498"/>
    <lineage>
        <taxon>Archaea</taxon>
        <taxon>Methanobacteriati</taxon>
        <taxon>Methanobacteriota</taxon>
        <taxon>Methanomada group</taxon>
        <taxon>Methanobacteria</taxon>
        <taxon>Methanobacteriales</taxon>
        <taxon>Methanobacteriaceae</taxon>
        <taxon>Methanobrevibacter</taxon>
    </lineage>
</organism>
<dbReference type="KEGG" id="mru:mru_0050"/>
<sequence length="94" mass="11157">MDVMDMIKEIETGNDYWQEGLDYHMDCKVTVNNVRTRCDQVSIVQCDMSKYGKGIELLLELRRGDFISWIYLDDVVSFDVQMMDNVLREEKKNH</sequence>
<gene>
    <name evidence="1" type="ordered locus">mru_0050</name>
</gene>
<reference evidence="1 2" key="1">
    <citation type="journal article" date="2010" name="PLoS ONE">
        <title>The genome sequence of the rumen methanogen Methanobrevibacter ruminantium reveals new possibilities for controlling ruminant methane emissions.</title>
        <authorList>
            <person name="Leahy S.C."/>
            <person name="Kelly W.J."/>
            <person name="Altermann E."/>
            <person name="Ronimus R.S."/>
            <person name="Yeoman C.J."/>
            <person name="Pacheco D.M."/>
            <person name="Li D."/>
            <person name="Kong Z."/>
            <person name="McTavish S."/>
            <person name="Sang C."/>
            <person name="Lambie S.C."/>
            <person name="Janssen P.H."/>
            <person name="Dey D."/>
            <person name="Attwood G.T."/>
        </authorList>
    </citation>
    <scope>NUCLEOTIDE SEQUENCE [LARGE SCALE GENOMIC DNA]</scope>
    <source>
        <strain evidence="2">ATCC 35063 / DSM 1093 / JCM 13430 / OCM 146 / M1</strain>
    </source>
</reference>
<dbReference type="GeneID" id="8769667"/>
<dbReference type="EMBL" id="CP001719">
    <property type="protein sequence ID" value="ADC45902.1"/>
    <property type="molecule type" value="Genomic_DNA"/>
</dbReference>
<accession>D3E4K6</accession>
<name>D3E4K6_METRM</name>
<dbReference type="Proteomes" id="UP000008680">
    <property type="component" value="Chromosome"/>
</dbReference>
<proteinExistence type="predicted"/>
<keyword evidence="2" id="KW-1185">Reference proteome</keyword>
<dbReference type="PATRIC" id="fig|634498.28.peg.51"/>
<evidence type="ECO:0000313" key="1">
    <source>
        <dbReference type="EMBL" id="ADC45902.1"/>
    </source>
</evidence>
<dbReference type="RefSeq" id="WP_012954858.1">
    <property type="nucleotide sequence ID" value="NC_013790.1"/>
</dbReference>
<evidence type="ECO:0000313" key="2">
    <source>
        <dbReference type="Proteomes" id="UP000008680"/>
    </source>
</evidence>
<dbReference type="HOGENOM" id="CLU_2379453_0_0_2"/>
<dbReference type="AlphaFoldDB" id="D3E4K6"/>